<dbReference type="PANTHER" id="PTHR35459:SF2">
    <property type="entry name" value="T1N6.14 PROTEIN"/>
    <property type="match status" value="1"/>
</dbReference>
<dbReference type="Proteomes" id="UP001159364">
    <property type="component" value="Linkage Group LG12"/>
</dbReference>
<sequence length="212" mass="23696">MEDSQVVQNVDPTPIPPEMSSSVPPPPPPPPPTVTPPPPTTRKRPLEGIEDCSYFKLRAVLRDIRPCLFEALRTVDFRSCKGADEIREKMKLLMELYKQMTAETVSVTKPKNLHDGHPLRCENGNAAVAEDQQQDVNSADTLQLNQAVDKPSENKHFQSNLVFESQQAENVQNQSYIIGGSAFGWNFITFTGNSSVYYGRSKESFRAANMIE</sequence>
<evidence type="ECO:0000313" key="2">
    <source>
        <dbReference type="EMBL" id="KAJ8748856.1"/>
    </source>
</evidence>
<dbReference type="AlphaFoldDB" id="A0AAV8S9H3"/>
<dbReference type="PANTHER" id="PTHR35459">
    <property type="entry name" value="T1N6.14 PROTEIN"/>
    <property type="match status" value="1"/>
</dbReference>
<feature type="compositionally biased region" description="Pro residues" evidence="1">
    <location>
        <begin position="13"/>
        <end position="40"/>
    </location>
</feature>
<dbReference type="EMBL" id="JAIWQS010000012">
    <property type="protein sequence ID" value="KAJ8748856.1"/>
    <property type="molecule type" value="Genomic_DNA"/>
</dbReference>
<accession>A0AAV8S9H3</accession>
<feature type="region of interest" description="Disordered" evidence="1">
    <location>
        <begin position="1"/>
        <end position="46"/>
    </location>
</feature>
<reference evidence="2 3" key="1">
    <citation type="submission" date="2021-09" db="EMBL/GenBank/DDBJ databases">
        <title>Genomic insights and catalytic innovation underlie evolution of tropane alkaloids biosynthesis.</title>
        <authorList>
            <person name="Wang Y.-J."/>
            <person name="Tian T."/>
            <person name="Huang J.-P."/>
            <person name="Huang S.-X."/>
        </authorList>
    </citation>
    <scope>NUCLEOTIDE SEQUENCE [LARGE SCALE GENOMIC DNA]</scope>
    <source>
        <strain evidence="2">KIB-2018</strain>
        <tissue evidence="2">Leaf</tissue>
    </source>
</reference>
<comment type="caution">
    <text evidence="2">The sequence shown here is derived from an EMBL/GenBank/DDBJ whole genome shotgun (WGS) entry which is preliminary data.</text>
</comment>
<name>A0AAV8S9H3_9ROSI</name>
<dbReference type="SUPFAM" id="SSF101447">
    <property type="entry name" value="Formin homology 2 domain (FH2 domain)"/>
    <property type="match status" value="1"/>
</dbReference>
<keyword evidence="3" id="KW-1185">Reference proteome</keyword>
<evidence type="ECO:0000256" key="1">
    <source>
        <dbReference type="SAM" id="MobiDB-lite"/>
    </source>
</evidence>
<evidence type="ECO:0000313" key="3">
    <source>
        <dbReference type="Proteomes" id="UP001159364"/>
    </source>
</evidence>
<organism evidence="2 3">
    <name type="scientific">Erythroxylum novogranatense</name>
    <dbReference type="NCBI Taxonomy" id="1862640"/>
    <lineage>
        <taxon>Eukaryota</taxon>
        <taxon>Viridiplantae</taxon>
        <taxon>Streptophyta</taxon>
        <taxon>Embryophyta</taxon>
        <taxon>Tracheophyta</taxon>
        <taxon>Spermatophyta</taxon>
        <taxon>Magnoliopsida</taxon>
        <taxon>eudicotyledons</taxon>
        <taxon>Gunneridae</taxon>
        <taxon>Pentapetalae</taxon>
        <taxon>rosids</taxon>
        <taxon>fabids</taxon>
        <taxon>Malpighiales</taxon>
        <taxon>Erythroxylaceae</taxon>
        <taxon>Erythroxylum</taxon>
    </lineage>
</organism>
<feature type="compositionally biased region" description="Polar residues" evidence="1">
    <location>
        <begin position="1"/>
        <end position="11"/>
    </location>
</feature>
<protein>
    <submittedName>
        <fullName evidence="2">Uncharacterized protein</fullName>
    </submittedName>
</protein>
<gene>
    <name evidence="2" type="ORF">K2173_013287</name>
</gene>
<proteinExistence type="predicted"/>